<comment type="caution">
    <text evidence="1">The sequence shown here is derived from an EMBL/GenBank/DDBJ whole genome shotgun (WGS) entry which is preliminary data.</text>
</comment>
<protein>
    <submittedName>
        <fullName evidence="1">Uncharacterized protein</fullName>
    </submittedName>
</protein>
<organism evidence="1 2">
    <name type="scientific">Scytonema hofmannii PCC 7110</name>
    <dbReference type="NCBI Taxonomy" id="128403"/>
    <lineage>
        <taxon>Bacteria</taxon>
        <taxon>Bacillati</taxon>
        <taxon>Cyanobacteriota</taxon>
        <taxon>Cyanophyceae</taxon>
        <taxon>Nostocales</taxon>
        <taxon>Scytonemataceae</taxon>
        <taxon>Scytonema</taxon>
    </lineage>
</organism>
<gene>
    <name evidence="1" type="ORF">WA1_01425</name>
</gene>
<dbReference type="EMBL" id="ANNX02000012">
    <property type="protein sequence ID" value="KYC43843.1"/>
    <property type="molecule type" value="Genomic_DNA"/>
</dbReference>
<dbReference type="STRING" id="128403.WA1_01425"/>
<accession>A0A139XGQ7</accession>
<dbReference type="RefSeq" id="WP_017748658.1">
    <property type="nucleotide sequence ID" value="NZ_KQ976354.1"/>
</dbReference>
<keyword evidence="2" id="KW-1185">Reference proteome</keyword>
<dbReference type="AlphaFoldDB" id="A0A139XGQ7"/>
<evidence type="ECO:0000313" key="2">
    <source>
        <dbReference type="Proteomes" id="UP000076925"/>
    </source>
</evidence>
<evidence type="ECO:0000313" key="1">
    <source>
        <dbReference type="EMBL" id="KYC43843.1"/>
    </source>
</evidence>
<proteinExistence type="predicted"/>
<reference evidence="1 2" key="1">
    <citation type="journal article" date="2013" name="Genome Biol. Evol.">
        <title>Genomes of Stigonematalean cyanobacteria (subsection V) and the evolution of oxygenic photosynthesis from prokaryotes to plastids.</title>
        <authorList>
            <person name="Dagan T."/>
            <person name="Roettger M."/>
            <person name="Stucken K."/>
            <person name="Landan G."/>
            <person name="Koch R."/>
            <person name="Major P."/>
            <person name="Gould S.B."/>
            <person name="Goremykin V.V."/>
            <person name="Rippka R."/>
            <person name="Tandeau de Marsac N."/>
            <person name="Gugger M."/>
            <person name="Lockhart P.J."/>
            <person name="Allen J.F."/>
            <person name="Brune I."/>
            <person name="Maus I."/>
            <person name="Puhler A."/>
            <person name="Martin W.F."/>
        </authorList>
    </citation>
    <scope>NUCLEOTIDE SEQUENCE [LARGE SCALE GENOMIC DNA]</scope>
    <source>
        <strain evidence="1 2">PCC 7110</strain>
    </source>
</reference>
<sequence>MPAPQEILEDFFIWKSLKGLGTCLVLGNKIGDRPQRWNENFFIPTPHSLLFTPYFLDICYLNLLRMVFNNALTKV</sequence>
<name>A0A139XGQ7_9CYAN</name>
<dbReference type="Proteomes" id="UP000076925">
    <property type="component" value="Unassembled WGS sequence"/>
</dbReference>